<gene>
    <name evidence="1" type="ORF">HAX54_051679</name>
</gene>
<keyword evidence="2" id="KW-1185">Reference proteome</keyword>
<evidence type="ECO:0000313" key="1">
    <source>
        <dbReference type="EMBL" id="MCD7463902.1"/>
    </source>
</evidence>
<comment type="caution">
    <text evidence="1">The sequence shown here is derived from an EMBL/GenBank/DDBJ whole genome shotgun (WGS) entry which is preliminary data.</text>
</comment>
<sequence>MSESLPEHERGDPALTMELLAVIPESRWATTKNGELNYDLYNVLTKDLTGLTVMSVYYQGAFRFSSSLLSLYIKFQETSKSRWCSMYMAVRSDSGVQMKVAAFLLQKTSLVTVLDFVGAIMVMNRSFLGATCSGVDQYLVITVEGRPHSSLQHLEGLNPAPGAPSLWLRFAQGRNLLRMIFTGKQLEDDSILVEWDRPSPWLCFYGGM</sequence>
<name>A0ABS8SXZ0_DATST</name>
<dbReference type="Proteomes" id="UP000823775">
    <property type="component" value="Unassembled WGS sequence"/>
</dbReference>
<proteinExistence type="predicted"/>
<protein>
    <submittedName>
        <fullName evidence="1">Uncharacterized protein</fullName>
    </submittedName>
</protein>
<accession>A0ABS8SXZ0</accession>
<organism evidence="1 2">
    <name type="scientific">Datura stramonium</name>
    <name type="common">Jimsonweed</name>
    <name type="synonym">Common thornapple</name>
    <dbReference type="NCBI Taxonomy" id="4076"/>
    <lineage>
        <taxon>Eukaryota</taxon>
        <taxon>Viridiplantae</taxon>
        <taxon>Streptophyta</taxon>
        <taxon>Embryophyta</taxon>
        <taxon>Tracheophyta</taxon>
        <taxon>Spermatophyta</taxon>
        <taxon>Magnoliopsida</taxon>
        <taxon>eudicotyledons</taxon>
        <taxon>Gunneridae</taxon>
        <taxon>Pentapetalae</taxon>
        <taxon>asterids</taxon>
        <taxon>lamiids</taxon>
        <taxon>Solanales</taxon>
        <taxon>Solanaceae</taxon>
        <taxon>Solanoideae</taxon>
        <taxon>Datureae</taxon>
        <taxon>Datura</taxon>
    </lineage>
</organism>
<dbReference type="EMBL" id="JACEIK010000925">
    <property type="protein sequence ID" value="MCD7463902.1"/>
    <property type="molecule type" value="Genomic_DNA"/>
</dbReference>
<evidence type="ECO:0000313" key="2">
    <source>
        <dbReference type="Proteomes" id="UP000823775"/>
    </source>
</evidence>
<reference evidence="1 2" key="1">
    <citation type="journal article" date="2021" name="BMC Genomics">
        <title>Datura genome reveals duplications of psychoactive alkaloid biosynthetic genes and high mutation rate following tissue culture.</title>
        <authorList>
            <person name="Rajewski A."/>
            <person name="Carter-House D."/>
            <person name="Stajich J."/>
            <person name="Litt A."/>
        </authorList>
    </citation>
    <scope>NUCLEOTIDE SEQUENCE [LARGE SCALE GENOMIC DNA]</scope>
    <source>
        <strain evidence="1">AR-01</strain>
    </source>
</reference>